<accession>A0ABX8C869</accession>
<dbReference type="Pfam" id="PF00440">
    <property type="entry name" value="TetR_N"/>
    <property type="match status" value="1"/>
</dbReference>
<feature type="domain" description="HTH tetR-type" evidence="3">
    <location>
        <begin position="7"/>
        <end position="67"/>
    </location>
</feature>
<evidence type="ECO:0000256" key="2">
    <source>
        <dbReference type="PROSITE-ProRule" id="PRU00335"/>
    </source>
</evidence>
<dbReference type="PRINTS" id="PR00455">
    <property type="entry name" value="HTHTETR"/>
</dbReference>
<dbReference type="EMBL" id="CP074132">
    <property type="protein sequence ID" value="QUX29714.1"/>
    <property type="molecule type" value="Genomic_DNA"/>
</dbReference>
<dbReference type="InterPro" id="IPR001647">
    <property type="entry name" value="HTH_TetR"/>
</dbReference>
<keyword evidence="1 2" id="KW-0238">DNA-binding</keyword>
<evidence type="ECO:0000313" key="4">
    <source>
        <dbReference type="EMBL" id="QUX29714.1"/>
    </source>
</evidence>
<dbReference type="Gene3D" id="1.10.357.10">
    <property type="entry name" value="Tetracycline Repressor, domain 2"/>
    <property type="match status" value="1"/>
</dbReference>
<dbReference type="InterPro" id="IPR050109">
    <property type="entry name" value="HTH-type_TetR-like_transc_reg"/>
</dbReference>
<feature type="DNA-binding region" description="H-T-H motif" evidence="2">
    <location>
        <begin position="30"/>
        <end position="49"/>
    </location>
</feature>
<keyword evidence="5" id="KW-1185">Reference proteome</keyword>
<proteinExistence type="predicted"/>
<reference evidence="5" key="1">
    <citation type="submission" date="2021-05" db="EMBL/GenBank/DDBJ databases">
        <title>Direct Submission.</title>
        <authorList>
            <person name="Li K."/>
            <person name="Gao J."/>
        </authorList>
    </citation>
    <scope>NUCLEOTIDE SEQUENCE [LARGE SCALE GENOMIC DNA]</scope>
    <source>
        <strain evidence="5">HDS12</strain>
    </source>
</reference>
<dbReference type="InterPro" id="IPR009057">
    <property type="entry name" value="Homeodomain-like_sf"/>
</dbReference>
<name>A0ABX8C869_9ACTN</name>
<dbReference type="InterPro" id="IPR036271">
    <property type="entry name" value="Tet_transcr_reg_TetR-rel_C_sf"/>
</dbReference>
<dbReference type="SUPFAM" id="SSF48498">
    <property type="entry name" value="Tetracyclin repressor-like, C-terminal domain"/>
    <property type="match status" value="1"/>
</dbReference>
<evidence type="ECO:0000259" key="3">
    <source>
        <dbReference type="PROSITE" id="PS50977"/>
    </source>
</evidence>
<gene>
    <name evidence="4" type="ORF">KGD83_03825</name>
</gene>
<dbReference type="PANTHER" id="PTHR30055">
    <property type="entry name" value="HTH-TYPE TRANSCRIPTIONAL REGULATOR RUTR"/>
    <property type="match status" value="1"/>
</dbReference>
<sequence length="202" mass="21325">MIPPMANPMRERLLEAATELFYAHGLRAVSVDKVIDGAATTKVTFYRHFKSKDDLIVAYLERRAALEREGIDAAIARGEGDVGATLGLIAEQVGIMACAPGFRGCPFINAAAEYPDPDSPVRRTVDAHRRWCRGAFERLAAPLGHREAGDVADDLMLLRDGAMVAGYLDEPAAVADSFLRSGRAVTGVGVTGGASGSAGPVG</sequence>
<evidence type="ECO:0000313" key="5">
    <source>
        <dbReference type="Proteomes" id="UP000678016"/>
    </source>
</evidence>
<evidence type="ECO:0000256" key="1">
    <source>
        <dbReference type="ARBA" id="ARBA00023125"/>
    </source>
</evidence>
<dbReference type="Proteomes" id="UP000678016">
    <property type="component" value="Chromosome"/>
</dbReference>
<dbReference type="PANTHER" id="PTHR30055:SF200">
    <property type="entry name" value="HTH-TYPE TRANSCRIPTIONAL REPRESSOR BDCR"/>
    <property type="match status" value="1"/>
</dbReference>
<dbReference type="PROSITE" id="PS50977">
    <property type="entry name" value="HTH_TETR_2"/>
    <property type="match status" value="1"/>
</dbReference>
<organism evidence="4 5">
    <name type="scientific">Nocardiopsis akebiae</name>
    <dbReference type="NCBI Taxonomy" id="2831968"/>
    <lineage>
        <taxon>Bacteria</taxon>
        <taxon>Bacillati</taxon>
        <taxon>Actinomycetota</taxon>
        <taxon>Actinomycetes</taxon>
        <taxon>Streptosporangiales</taxon>
        <taxon>Nocardiopsidaceae</taxon>
        <taxon>Nocardiopsis</taxon>
    </lineage>
</organism>
<dbReference type="SUPFAM" id="SSF46689">
    <property type="entry name" value="Homeodomain-like"/>
    <property type="match status" value="1"/>
</dbReference>
<protein>
    <submittedName>
        <fullName evidence="4">TetR/AcrR family transcriptional regulator</fullName>
    </submittedName>
</protein>